<keyword evidence="5" id="KW-0378">Hydrolase</keyword>
<reference evidence="5 6" key="1">
    <citation type="journal article" date="2013" name="Int. J. Syst. Evol. Microbiol.">
        <title>Aquimarina gracilis sp. nov., isolated from the gut microflora of a mussel, Mytilus coruscus, and emended description of Aquimarina spongiae.</title>
        <authorList>
            <person name="Park S.C."/>
            <person name="Choe H.N."/>
            <person name="Baik K.S."/>
            <person name="Seong C.N."/>
        </authorList>
    </citation>
    <scope>NUCLEOTIDE SEQUENCE [LARGE SCALE GENOMIC DNA]</scope>
    <source>
        <strain evidence="5 6">PSC32</strain>
    </source>
</reference>
<dbReference type="Gene3D" id="2.60.40.10">
    <property type="entry name" value="Immunoglobulins"/>
    <property type="match status" value="1"/>
</dbReference>
<evidence type="ECO:0000313" key="6">
    <source>
        <dbReference type="Proteomes" id="UP001327027"/>
    </source>
</evidence>
<comment type="caution">
    <text evidence="5">The sequence shown here is derived from an EMBL/GenBank/DDBJ whole genome shotgun (WGS) entry which is preliminary data.</text>
</comment>
<dbReference type="Proteomes" id="UP001327027">
    <property type="component" value="Unassembled WGS sequence"/>
</dbReference>
<dbReference type="InterPro" id="IPR026444">
    <property type="entry name" value="Secre_tail"/>
</dbReference>
<dbReference type="RefSeq" id="WP_324179683.1">
    <property type="nucleotide sequence ID" value="NZ_BAABAW010000007.1"/>
</dbReference>
<evidence type="ECO:0000256" key="2">
    <source>
        <dbReference type="ARBA" id="ARBA00022729"/>
    </source>
</evidence>
<comment type="similarity">
    <text evidence="1">Belongs to the glycosyl hydrolase 13 family.</text>
</comment>
<dbReference type="CDD" id="cd11350">
    <property type="entry name" value="AmyAc_4"/>
    <property type="match status" value="1"/>
</dbReference>
<accession>A0ABU5ZV11</accession>
<evidence type="ECO:0000256" key="3">
    <source>
        <dbReference type="SAM" id="SignalP"/>
    </source>
</evidence>
<dbReference type="PANTHER" id="PTHR43002">
    <property type="entry name" value="GLYCOGEN DEBRANCHING ENZYME"/>
    <property type="match status" value="1"/>
</dbReference>
<gene>
    <name evidence="5" type="ORF">U6A24_09280</name>
</gene>
<dbReference type="NCBIfam" id="TIGR04183">
    <property type="entry name" value="Por_Secre_tail"/>
    <property type="match status" value="1"/>
</dbReference>
<feature type="chain" id="PRO_5046866364" evidence="3">
    <location>
        <begin position="20"/>
        <end position="921"/>
    </location>
</feature>
<dbReference type="GO" id="GO:0016787">
    <property type="term" value="F:hydrolase activity"/>
    <property type="evidence" value="ECO:0007669"/>
    <property type="project" value="UniProtKB-KW"/>
</dbReference>
<dbReference type="InterPro" id="IPR017853">
    <property type="entry name" value="GH"/>
</dbReference>
<dbReference type="InterPro" id="IPR014756">
    <property type="entry name" value="Ig_E-set"/>
</dbReference>
<evidence type="ECO:0000256" key="1">
    <source>
        <dbReference type="ARBA" id="ARBA00008061"/>
    </source>
</evidence>
<keyword evidence="6" id="KW-1185">Reference proteome</keyword>
<sequence>MKKTILLLFLFLGVICIYAQQQNATFTITPAAFNETDQITITVSEIDPSIWGVDDIYLWAWYFDSATGNGFGAATNGEWTNSNEAHRFTNNGDGTYSFTMIPADFYNATGIGRIGMLAKAKDGSGDKKTQDNVVDVGVFEFSLVSPTKSITPIQSGNPLDIIANTSVSSDFTLTANGVVVDTKAGITNYSNSYIITENIDFSLQAVESGTSNSAITQFRAVVAPNVNEAPVPEGMQDGINIDPSDESITLVLYAPGKEFVHVKGNFGDNDWKIDDTYLMNKDSASDRFWITLDELSEDEDILYQYVVEGSISIADPYSTLILSEFNDIYIDDATFENLPGYPTGKTNHAVTWIQVDKDQYDWEIENFKRPAAEDLVIYELLIRDFDELHTYDAVIDRLDYLQNLGINAIELMPVSEFDGNISWGYNPSFHMALDKYYGSPEDFKKFVDECHARGIAVILDVVYNHATGQNPYYRMWNDCNGCYTGKVTSENPFFNIEDSNTSFSFFNDMDHESNATEAYVDRLNEFWLKEYNIDGYRFDFTKGFTNTVGDGGSFDQSRINILTRMNNKIKDIDPNAYVILEHFAPNEEETILINEGMMVWGNHNFNYNQATMGYDNSDFSWASYLNRGWDTPSNVSFMESHDEERLMYKNLQFGNGNSEYSVKDLSTALDRIALAGVFYFTIPGPKMIWQFGELGYDFSINTCEDGNVDEGCRTNPKPIRWDYFDDPDRKAVYDIYTKLISLRQNEPVFKTNNFTIDASSDFSKSIHLTRESTGRGIKNVTIIGNFGIEPIEIDPKFQKRGIWFNLLDSRSRPLFVRNVNAKITLQPGEFRIYGDRPYFPRITIPSRPGLAIYPNPARTSFSIKEKAQKVGIYSITGDVIKQFEGDFRSGHRFSVRDLRKGLYIVKIISNMGTVTTKLSVK</sequence>
<feature type="signal peptide" evidence="3">
    <location>
        <begin position="1"/>
        <end position="19"/>
    </location>
</feature>
<dbReference type="Pfam" id="PF00128">
    <property type="entry name" value="Alpha-amylase"/>
    <property type="match status" value="1"/>
</dbReference>
<evidence type="ECO:0000313" key="5">
    <source>
        <dbReference type="EMBL" id="MEB3345651.1"/>
    </source>
</evidence>
<name>A0ABU5ZV11_9FLAO</name>
<proteinExistence type="inferred from homology"/>
<evidence type="ECO:0000259" key="4">
    <source>
        <dbReference type="SMART" id="SM00642"/>
    </source>
</evidence>
<organism evidence="5 6">
    <name type="scientific">Aquimarina gracilis</name>
    <dbReference type="NCBI Taxonomy" id="874422"/>
    <lineage>
        <taxon>Bacteria</taxon>
        <taxon>Pseudomonadati</taxon>
        <taxon>Bacteroidota</taxon>
        <taxon>Flavobacteriia</taxon>
        <taxon>Flavobacteriales</taxon>
        <taxon>Flavobacteriaceae</taxon>
        <taxon>Aquimarina</taxon>
    </lineage>
</organism>
<dbReference type="SUPFAM" id="SSF81296">
    <property type="entry name" value="E set domains"/>
    <property type="match status" value="1"/>
</dbReference>
<dbReference type="Pfam" id="PF18962">
    <property type="entry name" value="Por_Secre_tail"/>
    <property type="match status" value="1"/>
</dbReference>
<protein>
    <submittedName>
        <fullName evidence="5">Alpha-amylase family glycosyl hydrolase</fullName>
    </submittedName>
</protein>
<dbReference type="EMBL" id="JAYKLX010000004">
    <property type="protein sequence ID" value="MEB3345651.1"/>
    <property type="molecule type" value="Genomic_DNA"/>
</dbReference>
<keyword evidence="2 3" id="KW-0732">Signal</keyword>
<dbReference type="Gene3D" id="3.20.20.80">
    <property type="entry name" value="Glycosidases"/>
    <property type="match status" value="1"/>
</dbReference>
<dbReference type="InterPro" id="IPR006047">
    <property type="entry name" value="GH13_cat_dom"/>
</dbReference>
<dbReference type="SMART" id="SM00642">
    <property type="entry name" value="Aamy"/>
    <property type="match status" value="1"/>
</dbReference>
<dbReference type="SUPFAM" id="SSF51445">
    <property type="entry name" value="(Trans)glycosidases"/>
    <property type="match status" value="1"/>
</dbReference>
<dbReference type="InterPro" id="IPR013783">
    <property type="entry name" value="Ig-like_fold"/>
</dbReference>
<feature type="domain" description="Glycosyl hydrolase family 13 catalytic" evidence="4">
    <location>
        <begin position="379"/>
        <end position="743"/>
    </location>
</feature>